<dbReference type="EMBL" id="CM055101">
    <property type="protein sequence ID" value="KAJ7541071.1"/>
    <property type="molecule type" value="Genomic_DNA"/>
</dbReference>
<protein>
    <submittedName>
        <fullName evidence="1">Uncharacterized protein</fullName>
    </submittedName>
</protein>
<gene>
    <name evidence="1" type="ORF">O6H91_10G044500</name>
</gene>
<comment type="caution">
    <text evidence="1">The sequence shown here is derived from an EMBL/GenBank/DDBJ whole genome shotgun (WGS) entry which is preliminary data.</text>
</comment>
<name>A0ACC2CGH2_DIPCM</name>
<sequence>MRPNVVTEASLSTRVGQWWSALPSVTGTVVVVCGAIYAVTLLFGYDEFQQVCFLPVMVVSKWQVYRSYTAVLFHGSVLHVVFNMLALVPVGSGLERILGSVRYLHLLILLAASNAFLHLAMAYAGAYLPLISYSDLIYQCGIGFSGLIFALIVIESSLSGNQNRSIFGLFNVPAKWYPWILLIVFQLLMPNVSFLGHISGILSGFAYTFGFFDFLLLSSSTYGLIEGSWFLAPCMRRQGFIVGGSTGSGSLLPSYNTRSSLGTGNIWRRLQSWMPQREVSEDERFPGQGRTLGGTAGVAPRAPVSRVASGPDLQARLLDRNSLDMEFSEAPTTVGRGAPAPIVRSTVPVHHVNQHQPSPISESQDLQTDNEVAVCSLVAMGFDQTKAFAALEAANGDITLAVEFLSSQE</sequence>
<evidence type="ECO:0000313" key="2">
    <source>
        <dbReference type="Proteomes" id="UP001162992"/>
    </source>
</evidence>
<evidence type="ECO:0000313" key="1">
    <source>
        <dbReference type="EMBL" id="KAJ7541071.1"/>
    </source>
</evidence>
<keyword evidence="2" id="KW-1185">Reference proteome</keyword>
<accession>A0ACC2CGH2</accession>
<reference evidence="2" key="1">
    <citation type="journal article" date="2024" name="Proc. Natl. Acad. Sci. U.S.A.">
        <title>Extraordinary preservation of gene collinearity over three hundred million years revealed in homosporous lycophytes.</title>
        <authorList>
            <person name="Li C."/>
            <person name="Wickell D."/>
            <person name="Kuo L.Y."/>
            <person name="Chen X."/>
            <person name="Nie B."/>
            <person name="Liao X."/>
            <person name="Peng D."/>
            <person name="Ji J."/>
            <person name="Jenkins J."/>
            <person name="Williams M."/>
            <person name="Shu S."/>
            <person name="Plott C."/>
            <person name="Barry K."/>
            <person name="Rajasekar S."/>
            <person name="Grimwood J."/>
            <person name="Han X."/>
            <person name="Sun S."/>
            <person name="Hou Z."/>
            <person name="He W."/>
            <person name="Dai G."/>
            <person name="Sun C."/>
            <person name="Schmutz J."/>
            <person name="Leebens-Mack J.H."/>
            <person name="Li F.W."/>
            <person name="Wang L."/>
        </authorList>
    </citation>
    <scope>NUCLEOTIDE SEQUENCE [LARGE SCALE GENOMIC DNA]</scope>
    <source>
        <strain evidence="2">cv. PW_Plant_1</strain>
    </source>
</reference>
<organism evidence="1 2">
    <name type="scientific">Diphasiastrum complanatum</name>
    <name type="common">Issler's clubmoss</name>
    <name type="synonym">Lycopodium complanatum</name>
    <dbReference type="NCBI Taxonomy" id="34168"/>
    <lineage>
        <taxon>Eukaryota</taxon>
        <taxon>Viridiplantae</taxon>
        <taxon>Streptophyta</taxon>
        <taxon>Embryophyta</taxon>
        <taxon>Tracheophyta</taxon>
        <taxon>Lycopodiopsida</taxon>
        <taxon>Lycopodiales</taxon>
        <taxon>Lycopodiaceae</taxon>
        <taxon>Lycopodioideae</taxon>
        <taxon>Diphasiastrum</taxon>
    </lineage>
</organism>
<dbReference type="Proteomes" id="UP001162992">
    <property type="component" value="Chromosome 10"/>
</dbReference>
<proteinExistence type="predicted"/>